<keyword evidence="3" id="KW-1185">Reference proteome</keyword>
<dbReference type="InterPro" id="IPR049244">
    <property type="entry name" value="DUF6879"/>
</dbReference>
<feature type="domain" description="DUF6879" evidence="1">
    <location>
        <begin position="20"/>
        <end position="99"/>
    </location>
</feature>
<dbReference type="Proteomes" id="UP000655287">
    <property type="component" value="Unassembled WGS sequence"/>
</dbReference>
<accession>A0A919UXC1</accession>
<proteinExistence type="predicted"/>
<evidence type="ECO:0000313" key="3">
    <source>
        <dbReference type="Proteomes" id="UP000655287"/>
    </source>
</evidence>
<sequence length="99" mass="11482">MLDRVRGIPGHHLEAAAYLDEFWPYFDRLGAGTLWKLERAQSFQEPDVPSWAAMAEGDWERSLALVEAMRRDIDSGPGPDLRRVRIVDRPVTPYLQWEM</sequence>
<protein>
    <recommendedName>
        <fullName evidence="1">DUF6879 domain-containing protein</fullName>
    </recommendedName>
</protein>
<reference evidence="2" key="1">
    <citation type="submission" date="2021-01" db="EMBL/GenBank/DDBJ databases">
        <title>Whole genome shotgun sequence of Sphaerisporangium rufum NBRC 109079.</title>
        <authorList>
            <person name="Komaki H."/>
            <person name="Tamura T."/>
        </authorList>
    </citation>
    <scope>NUCLEOTIDE SEQUENCE</scope>
    <source>
        <strain evidence="2">NBRC 109079</strain>
    </source>
</reference>
<comment type="caution">
    <text evidence="2">The sequence shown here is derived from an EMBL/GenBank/DDBJ whole genome shotgun (WGS) entry which is preliminary data.</text>
</comment>
<dbReference type="AlphaFoldDB" id="A0A919UXC1"/>
<dbReference type="Pfam" id="PF21806">
    <property type="entry name" value="DUF6879"/>
    <property type="match status" value="1"/>
</dbReference>
<evidence type="ECO:0000313" key="2">
    <source>
        <dbReference type="EMBL" id="GII76856.1"/>
    </source>
</evidence>
<dbReference type="EMBL" id="BOOU01000030">
    <property type="protein sequence ID" value="GII76856.1"/>
    <property type="molecule type" value="Genomic_DNA"/>
</dbReference>
<organism evidence="2 3">
    <name type="scientific">Sphaerisporangium rufum</name>
    <dbReference type="NCBI Taxonomy" id="1381558"/>
    <lineage>
        <taxon>Bacteria</taxon>
        <taxon>Bacillati</taxon>
        <taxon>Actinomycetota</taxon>
        <taxon>Actinomycetes</taxon>
        <taxon>Streptosporangiales</taxon>
        <taxon>Streptosporangiaceae</taxon>
        <taxon>Sphaerisporangium</taxon>
    </lineage>
</organism>
<evidence type="ECO:0000259" key="1">
    <source>
        <dbReference type="Pfam" id="PF21806"/>
    </source>
</evidence>
<name>A0A919UXC1_9ACTN</name>
<gene>
    <name evidence="2" type="ORF">Sru01_18380</name>
</gene>